<dbReference type="Proteomes" id="UP000199759">
    <property type="component" value="Unassembled WGS sequence"/>
</dbReference>
<evidence type="ECO:0000256" key="3">
    <source>
        <dbReference type="ARBA" id="ARBA00023157"/>
    </source>
</evidence>
<keyword evidence="4" id="KW-0325">Glycoprotein</keyword>
<comment type="similarity">
    <text evidence="1">Belongs to the paraoxonase family.</text>
</comment>
<keyword evidence="2" id="KW-0378">Hydrolase</keyword>
<dbReference type="InterPro" id="IPR002640">
    <property type="entry name" value="Arylesterase"/>
</dbReference>
<dbReference type="InterPro" id="IPR011042">
    <property type="entry name" value="6-blade_b-propeller_TolB-like"/>
</dbReference>
<reference evidence="5 6" key="1">
    <citation type="submission" date="2016-10" db="EMBL/GenBank/DDBJ databases">
        <authorList>
            <person name="de Groot N.N."/>
        </authorList>
    </citation>
    <scope>NUCLEOTIDE SEQUENCE [LARGE SCALE GENOMIC DNA]</scope>
    <source>
        <strain evidence="5 6">DSM 16077</strain>
    </source>
</reference>
<dbReference type="InterPro" id="IPR051288">
    <property type="entry name" value="Serum_paraoxonase/arylesterase"/>
</dbReference>
<dbReference type="STRING" id="144026.SAMN04488568_12538"/>
<keyword evidence="6" id="KW-1185">Reference proteome</keyword>
<evidence type="ECO:0000256" key="1">
    <source>
        <dbReference type="ARBA" id="ARBA00008595"/>
    </source>
</evidence>
<evidence type="ECO:0000256" key="4">
    <source>
        <dbReference type="ARBA" id="ARBA00023180"/>
    </source>
</evidence>
<dbReference type="AlphaFoldDB" id="A0A1G9WKX3"/>
<dbReference type="Gene3D" id="2.120.10.30">
    <property type="entry name" value="TolB, C-terminal domain"/>
    <property type="match status" value="1"/>
</dbReference>
<evidence type="ECO:0000256" key="2">
    <source>
        <dbReference type="ARBA" id="ARBA00022801"/>
    </source>
</evidence>
<dbReference type="GO" id="GO:0004064">
    <property type="term" value="F:arylesterase activity"/>
    <property type="evidence" value="ECO:0007669"/>
    <property type="project" value="InterPro"/>
</dbReference>
<dbReference type="OrthoDB" id="1158171at2"/>
<dbReference type="Pfam" id="PF01731">
    <property type="entry name" value="Arylesterase"/>
    <property type="match status" value="1"/>
</dbReference>
<dbReference type="PANTHER" id="PTHR11799:SF12">
    <property type="entry name" value="PARAOXONASE-RELATED"/>
    <property type="match status" value="1"/>
</dbReference>
<dbReference type="SUPFAM" id="SSF63829">
    <property type="entry name" value="Calcium-dependent phosphotriesterase"/>
    <property type="match status" value="1"/>
</dbReference>
<dbReference type="EMBL" id="FNHG01000025">
    <property type="protein sequence ID" value="SDM84811.1"/>
    <property type="molecule type" value="Genomic_DNA"/>
</dbReference>
<accession>A0A1G9WKX3</accession>
<gene>
    <name evidence="5" type="ORF">SAMN04488568_12538</name>
</gene>
<evidence type="ECO:0000313" key="6">
    <source>
        <dbReference type="Proteomes" id="UP000199759"/>
    </source>
</evidence>
<evidence type="ECO:0000313" key="5">
    <source>
        <dbReference type="EMBL" id="SDM84811.1"/>
    </source>
</evidence>
<organism evidence="5 6">
    <name type="scientific">Maricaulis salignorans</name>
    <dbReference type="NCBI Taxonomy" id="144026"/>
    <lineage>
        <taxon>Bacteria</taxon>
        <taxon>Pseudomonadati</taxon>
        <taxon>Pseudomonadota</taxon>
        <taxon>Alphaproteobacteria</taxon>
        <taxon>Maricaulales</taxon>
        <taxon>Maricaulaceae</taxon>
        <taxon>Maricaulis</taxon>
    </lineage>
</organism>
<dbReference type="PANTHER" id="PTHR11799">
    <property type="entry name" value="PARAOXONASE"/>
    <property type="match status" value="1"/>
</dbReference>
<dbReference type="RefSeq" id="WP_091771847.1">
    <property type="nucleotide sequence ID" value="NZ_FNHG01000025.1"/>
</dbReference>
<name>A0A1G9WKX3_9PROT</name>
<proteinExistence type="inferred from homology"/>
<dbReference type="PRINTS" id="PR01785">
    <property type="entry name" value="PARAOXONASE"/>
</dbReference>
<protein>
    <submittedName>
        <fullName evidence="5">Arylesterase / paraoxonase</fullName>
    </submittedName>
</protein>
<sequence length="348" mass="36633">MRNILIILGLIILAALARMAIVIIPASGMMAELTPVTPGQCTALDIGPGTEDITVNPASGLVFVSSDDRRTGERGGIYAFDLNQGDSVWEVSGDAPADFHPHGISLWTGADGSQRLFVINHRAGFDTADGAHAVEIFDVGENGMLSHVESISHEALLSPNDVLAVGPRSFYATNDRAYHSGIMASLEAYFGLPLSSVSYFDGTDGDMVAHGIAYANGINISADGSEVYVSELLARRVRVYDRDVESGQLTANRAFAVPTAPDNIEVDERGDLWIGGHPRIFDFVAHAADASAMAPAHAIRLNPLTGETETALLAMDGSLNASSVAAMRDGVLLVGAVFDGHVLVCGTD</sequence>
<keyword evidence="3" id="KW-1015">Disulfide bond</keyword>